<evidence type="ECO:0000256" key="1">
    <source>
        <dbReference type="RuleBase" id="RU004915"/>
    </source>
</evidence>
<keyword evidence="4" id="KW-1185">Reference proteome</keyword>
<feature type="chain" id="PRO_5023909905" description="rRNA N-glycosylase" evidence="2">
    <location>
        <begin position="19"/>
        <end position="289"/>
    </location>
</feature>
<reference evidence="3 4" key="1">
    <citation type="journal article" date="2019" name="Sci. Rep.">
        <title>A high-quality genome of Eragrostis curvula grass provides insights into Poaceae evolution and supports new strategies to enhance forage quality.</title>
        <authorList>
            <person name="Carballo J."/>
            <person name="Santos B.A.C.M."/>
            <person name="Zappacosta D."/>
            <person name="Garbus I."/>
            <person name="Selva J.P."/>
            <person name="Gallo C.A."/>
            <person name="Diaz A."/>
            <person name="Albertini E."/>
            <person name="Caccamo M."/>
            <person name="Echenique V."/>
        </authorList>
    </citation>
    <scope>NUCLEOTIDE SEQUENCE [LARGE SCALE GENOMIC DNA]</scope>
    <source>
        <strain evidence="4">cv. Victoria</strain>
        <tissue evidence="3">Leaf</tissue>
    </source>
</reference>
<dbReference type="PANTHER" id="PTHR33453:SF3">
    <property type="entry name" value="RRNA N-GLYCOSYLASE"/>
    <property type="match status" value="1"/>
</dbReference>
<dbReference type="InterPro" id="IPR016138">
    <property type="entry name" value="Ribosome_inactivat_prot_sub1"/>
</dbReference>
<dbReference type="EMBL" id="RWGY01000045">
    <property type="protein sequence ID" value="TVU06905.1"/>
    <property type="molecule type" value="Genomic_DNA"/>
</dbReference>
<evidence type="ECO:0000313" key="3">
    <source>
        <dbReference type="EMBL" id="TVU06905.1"/>
    </source>
</evidence>
<feature type="signal peptide" evidence="2">
    <location>
        <begin position="1"/>
        <end position="18"/>
    </location>
</feature>
<name>A0A5J9T6E4_9POAL</name>
<gene>
    <name evidence="3" type="ORF">EJB05_46941</name>
</gene>
<dbReference type="GO" id="GO:0090729">
    <property type="term" value="F:toxin activity"/>
    <property type="evidence" value="ECO:0007669"/>
    <property type="project" value="UniProtKB-KW"/>
</dbReference>
<dbReference type="InterPro" id="IPR001574">
    <property type="entry name" value="Ribosome_inactivat_prot"/>
</dbReference>
<accession>A0A5J9T6E4</accession>
<dbReference type="Gramene" id="TVU06905">
    <property type="protein sequence ID" value="TVU06905"/>
    <property type="gene ID" value="EJB05_46941"/>
</dbReference>
<dbReference type="GO" id="GO:0017148">
    <property type="term" value="P:negative regulation of translation"/>
    <property type="evidence" value="ECO:0007669"/>
    <property type="project" value="UniProtKB-KW"/>
</dbReference>
<dbReference type="Proteomes" id="UP000324897">
    <property type="component" value="Unassembled WGS sequence"/>
</dbReference>
<comment type="caution">
    <text evidence="3">The sequence shown here is derived from an EMBL/GenBank/DDBJ whole genome shotgun (WGS) entry which is preliminary data.</text>
</comment>
<dbReference type="OrthoDB" id="666942at2759"/>
<organism evidence="3 4">
    <name type="scientific">Eragrostis curvula</name>
    <name type="common">weeping love grass</name>
    <dbReference type="NCBI Taxonomy" id="38414"/>
    <lineage>
        <taxon>Eukaryota</taxon>
        <taxon>Viridiplantae</taxon>
        <taxon>Streptophyta</taxon>
        <taxon>Embryophyta</taxon>
        <taxon>Tracheophyta</taxon>
        <taxon>Spermatophyta</taxon>
        <taxon>Magnoliopsida</taxon>
        <taxon>Liliopsida</taxon>
        <taxon>Poales</taxon>
        <taxon>Poaceae</taxon>
        <taxon>PACMAD clade</taxon>
        <taxon>Chloridoideae</taxon>
        <taxon>Eragrostideae</taxon>
        <taxon>Eragrostidinae</taxon>
        <taxon>Eragrostis</taxon>
    </lineage>
</organism>
<dbReference type="Pfam" id="PF00161">
    <property type="entry name" value="RIP"/>
    <property type="match status" value="1"/>
</dbReference>
<dbReference type="EC" id="3.2.2.22" evidence="1"/>
<dbReference type="AlphaFoldDB" id="A0A5J9T6E4"/>
<sequence length="289" mass="32026">MEWLSFALTFVVMGLARSTLVALVHQRQPKPFTERQLFVLNLHGNASSDDATLALTRYDVSVAGFANRTGHWHAFPGYQHRIPAPSTLLPFGDSYQDLIGGLENVPSLRLDHAAWQHAVHVLSAATGNGDDVEELKRALATLKVTTSETTRLKPIRKAVFAGLTIAAEHLPYIEHWYIICSEIHRAEKNGGVWDGPFTELLRERANIHSMEEALHIVHATVNCTMEDLLAAPDHVKLCSLLRRQNMHVGTWAQSEYESGHKKQLHASSAIHASFVPLASAFYPNAIGAH</sequence>
<keyword evidence="1" id="KW-0652">Protein synthesis inhibitor</keyword>
<keyword evidence="1" id="KW-0800">Toxin</keyword>
<protein>
    <recommendedName>
        <fullName evidence="1">rRNA N-glycosylase</fullName>
        <ecNumber evidence="1">3.2.2.22</ecNumber>
    </recommendedName>
</protein>
<dbReference type="InterPro" id="IPR036041">
    <property type="entry name" value="Ribosome-inact_prot_sf"/>
</dbReference>
<dbReference type="GO" id="GO:0030598">
    <property type="term" value="F:rRNA N-glycosylase activity"/>
    <property type="evidence" value="ECO:0007669"/>
    <property type="project" value="UniProtKB-EC"/>
</dbReference>
<keyword evidence="1" id="KW-0611">Plant defense</keyword>
<keyword evidence="1" id="KW-0378">Hydrolase</keyword>
<dbReference type="Gene3D" id="3.40.420.10">
    <property type="entry name" value="Ricin (A subunit), domain 1"/>
    <property type="match status" value="1"/>
</dbReference>
<comment type="similarity">
    <text evidence="1">Belongs to the ribosome-inactivating protein family.</text>
</comment>
<evidence type="ECO:0000313" key="4">
    <source>
        <dbReference type="Proteomes" id="UP000324897"/>
    </source>
</evidence>
<dbReference type="GO" id="GO:0006952">
    <property type="term" value="P:defense response"/>
    <property type="evidence" value="ECO:0007669"/>
    <property type="project" value="UniProtKB-KW"/>
</dbReference>
<keyword evidence="2" id="KW-0732">Signal</keyword>
<comment type="catalytic activity">
    <reaction evidence="1">
        <text>Endohydrolysis of the N-glycosidic bond at one specific adenosine on the 28S rRNA.</text>
        <dbReference type="EC" id="3.2.2.22"/>
    </reaction>
</comment>
<dbReference type="PANTHER" id="PTHR33453">
    <property type="match status" value="1"/>
</dbReference>
<evidence type="ECO:0000256" key="2">
    <source>
        <dbReference type="SAM" id="SignalP"/>
    </source>
</evidence>
<dbReference type="SUPFAM" id="SSF56371">
    <property type="entry name" value="Ribosome inactivating proteins (RIP)"/>
    <property type="match status" value="1"/>
</dbReference>
<proteinExistence type="inferred from homology"/>